<reference evidence="3" key="1">
    <citation type="journal article" date="2019" name="PLoS Negl. Trop. Dis.">
        <title>Revisiting the worldwide diversity of Leptospira species in the environment.</title>
        <authorList>
            <person name="Vincent A.T."/>
            <person name="Schiettekatte O."/>
            <person name="Bourhy P."/>
            <person name="Veyrier F.J."/>
            <person name="Picardeau M."/>
        </authorList>
    </citation>
    <scope>NUCLEOTIDE SEQUENCE [LARGE SCALE GENOMIC DNA]</scope>
    <source>
        <strain evidence="3">201800265</strain>
    </source>
</reference>
<keyword evidence="4" id="KW-1185">Reference proteome</keyword>
<keyword evidence="1" id="KW-0802">TPR repeat</keyword>
<comment type="caution">
    <text evidence="3">The sequence shown here is derived from an EMBL/GenBank/DDBJ whole genome shotgun (WGS) entry which is preliminary data.</text>
</comment>
<dbReference type="AlphaFoldDB" id="A0A4R9J7L9"/>
<feature type="coiled-coil region" evidence="2">
    <location>
        <begin position="147"/>
        <end position="174"/>
    </location>
</feature>
<name>A0A4R9J7L9_9LEPT</name>
<dbReference type="SUPFAM" id="SSF48452">
    <property type="entry name" value="TPR-like"/>
    <property type="match status" value="1"/>
</dbReference>
<organism evidence="3 4">
    <name type="scientific">Leptospira koniambonensis</name>
    <dbReference type="NCBI Taxonomy" id="2484950"/>
    <lineage>
        <taxon>Bacteria</taxon>
        <taxon>Pseudomonadati</taxon>
        <taxon>Spirochaetota</taxon>
        <taxon>Spirochaetia</taxon>
        <taxon>Leptospirales</taxon>
        <taxon>Leptospiraceae</taxon>
        <taxon>Leptospira</taxon>
    </lineage>
</organism>
<gene>
    <name evidence="3" type="ORF">EHQ52_09685</name>
</gene>
<dbReference type="PROSITE" id="PS50005">
    <property type="entry name" value="TPR"/>
    <property type="match status" value="1"/>
</dbReference>
<dbReference type="InterPro" id="IPR011990">
    <property type="entry name" value="TPR-like_helical_dom_sf"/>
</dbReference>
<evidence type="ECO:0000256" key="1">
    <source>
        <dbReference type="PROSITE-ProRule" id="PRU00339"/>
    </source>
</evidence>
<sequence>MIDLKLNFKANIILVFNMKRIKLLFLMISFSLFASSLFSQDHNTDIRDINKLKNIIDGDGKYPLTLLNKNEAILFLGYFGGSTDSGYLCNLLSNEKFRDHYISIIRALGLLRSDNSVLCLIQNLKKNENVIEKWHIYDGLVYSIKGSSREKNAINELEKAMKELKGDSRENFRKLLIRITDDKSGKYIEGINFEEIGSIFASKGMTSEILVPKMLALGPKRDQYASLLSSLESTIKKNRDLWVGYLLRGYCFYQLKNYDEAEVNFKKSIELNQKDSNSYFYLGDIYGIKGEKVVSKQYYVNALKYSPSIINKIIINEKIQDIDNSLGKSFIK</sequence>
<dbReference type="EMBL" id="RQFY01000004">
    <property type="protein sequence ID" value="TGL34756.1"/>
    <property type="molecule type" value="Genomic_DNA"/>
</dbReference>
<dbReference type="SMART" id="SM00028">
    <property type="entry name" value="TPR"/>
    <property type="match status" value="2"/>
</dbReference>
<dbReference type="Pfam" id="PF00515">
    <property type="entry name" value="TPR_1"/>
    <property type="match status" value="1"/>
</dbReference>
<keyword evidence="2" id="KW-0175">Coiled coil</keyword>
<dbReference type="Proteomes" id="UP000297871">
    <property type="component" value="Unassembled WGS sequence"/>
</dbReference>
<dbReference type="InterPro" id="IPR019734">
    <property type="entry name" value="TPR_rpt"/>
</dbReference>
<proteinExistence type="predicted"/>
<evidence type="ECO:0000313" key="4">
    <source>
        <dbReference type="Proteomes" id="UP000297871"/>
    </source>
</evidence>
<evidence type="ECO:0000313" key="3">
    <source>
        <dbReference type="EMBL" id="TGL34756.1"/>
    </source>
</evidence>
<feature type="repeat" description="TPR" evidence="1">
    <location>
        <begin position="242"/>
        <end position="275"/>
    </location>
</feature>
<dbReference type="Gene3D" id="1.25.40.10">
    <property type="entry name" value="Tetratricopeptide repeat domain"/>
    <property type="match status" value="1"/>
</dbReference>
<evidence type="ECO:0000256" key="2">
    <source>
        <dbReference type="SAM" id="Coils"/>
    </source>
</evidence>
<dbReference type="OrthoDB" id="326630at2"/>
<protein>
    <submittedName>
        <fullName evidence="3">Tetratricopeptide repeat protein</fullName>
    </submittedName>
</protein>
<accession>A0A4R9J7L9</accession>